<dbReference type="SMART" id="SM00481">
    <property type="entry name" value="POLIIIAc"/>
    <property type="match status" value="1"/>
</dbReference>
<reference evidence="3" key="1">
    <citation type="submission" date="2020-03" db="EMBL/GenBank/DDBJ databases">
        <title>Complete genome sequence of sulfur-oxidizing bacterium skT11.</title>
        <authorList>
            <person name="Kanda M."/>
            <person name="Kojima H."/>
            <person name="Fukui M."/>
        </authorList>
    </citation>
    <scope>NUCLEOTIDE SEQUENCE [LARGE SCALE GENOMIC DNA]</scope>
    <source>
        <strain evidence="3">skT11</strain>
    </source>
</reference>
<evidence type="ECO:0000313" key="3">
    <source>
        <dbReference type="Proteomes" id="UP000502260"/>
    </source>
</evidence>
<accession>A0A6F8VDX8</accession>
<name>A0A6F8VDX8_9PROT</name>
<dbReference type="AlphaFoldDB" id="A0A6F8VDX8"/>
<gene>
    <name evidence="2" type="ORF">SKTS_27700</name>
</gene>
<evidence type="ECO:0000259" key="1">
    <source>
        <dbReference type="SMART" id="SM00481"/>
    </source>
</evidence>
<organism evidence="2 3">
    <name type="scientific">Sulfurimicrobium lacus</name>
    <dbReference type="NCBI Taxonomy" id="2715678"/>
    <lineage>
        <taxon>Bacteria</taxon>
        <taxon>Pseudomonadati</taxon>
        <taxon>Pseudomonadota</taxon>
        <taxon>Betaproteobacteria</taxon>
        <taxon>Nitrosomonadales</taxon>
        <taxon>Sulfuricellaceae</taxon>
        <taxon>Sulfurimicrobium</taxon>
    </lineage>
</organism>
<dbReference type="Pfam" id="PF02811">
    <property type="entry name" value="PHP"/>
    <property type="match status" value="1"/>
</dbReference>
<dbReference type="PANTHER" id="PTHR42924">
    <property type="entry name" value="EXONUCLEASE"/>
    <property type="match status" value="1"/>
</dbReference>
<evidence type="ECO:0000313" key="2">
    <source>
        <dbReference type="EMBL" id="BCB27884.1"/>
    </source>
</evidence>
<dbReference type="InterPro" id="IPR003141">
    <property type="entry name" value="Pol/His_phosphatase_N"/>
</dbReference>
<protein>
    <submittedName>
        <fullName evidence="2">Phosphatase</fullName>
    </submittedName>
</protein>
<keyword evidence="3" id="KW-1185">Reference proteome</keyword>
<dbReference type="NCBIfam" id="NF041577">
    <property type="entry name" value="nside_bi_sphtase"/>
    <property type="match status" value="1"/>
</dbReference>
<proteinExistence type="predicted"/>
<feature type="domain" description="Polymerase/histidinol phosphatase N-terminal" evidence="1">
    <location>
        <begin position="4"/>
        <end position="69"/>
    </location>
</feature>
<dbReference type="Proteomes" id="UP000502260">
    <property type="component" value="Chromosome"/>
</dbReference>
<dbReference type="InterPro" id="IPR052018">
    <property type="entry name" value="PHP_domain"/>
</dbReference>
<dbReference type="GO" id="GO:0035312">
    <property type="term" value="F:5'-3' DNA exonuclease activity"/>
    <property type="evidence" value="ECO:0007669"/>
    <property type="project" value="TreeGrafter"/>
</dbReference>
<dbReference type="Gene3D" id="3.20.20.140">
    <property type="entry name" value="Metal-dependent hydrolases"/>
    <property type="match status" value="1"/>
</dbReference>
<dbReference type="CDD" id="cd07438">
    <property type="entry name" value="PHP_HisPPase_AMP"/>
    <property type="match status" value="1"/>
</dbReference>
<dbReference type="GO" id="GO:0004534">
    <property type="term" value="F:5'-3' RNA exonuclease activity"/>
    <property type="evidence" value="ECO:0007669"/>
    <property type="project" value="TreeGrafter"/>
</dbReference>
<dbReference type="RefSeq" id="WP_173066315.1">
    <property type="nucleotide sequence ID" value="NZ_AP022853.1"/>
</dbReference>
<dbReference type="SUPFAM" id="SSF89550">
    <property type="entry name" value="PHP domain-like"/>
    <property type="match status" value="1"/>
</dbReference>
<dbReference type="PANTHER" id="PTHR42924:SF3">
    <property type="entry name" value="POLYMERASE_HISTIDINOL PHOSPHATASE N-TERMINAL DOMAIN-CONTAINING PROTEIN"/>
    <property type="match status" value="1"/>
</dbReference>
<dbReference type="KEGG" id="slac:SKTS_27700"/>
<dbReference type="InterPro" id="IPR016195">
    <property type="entry name" value="Pol/histidinol_Pase-like"/>
</dbReference>
<dbReference type="InterPro" id="IPR049742">
    <property type="entry name" value="35NBP"/>
</dbReference>
<sequence>MPKIDLHSHSTVSDGTYTPTELVRYAAAQGVEVMALTDHDDLGGLDEARVAAEEQGIRLVNGVEISVSWNGRTIHIVGLHVDPAHAELQAGLENIRAGRLTRAVAIAAELDKVGISGSLEGARAYAHERILSRTHFARFLVANGHAKDVKTVFKKFLVKGKPGHVSHRWADMAEAIGWIKSSGGIAVLAHPGRYDIGKMTLHALFAAFKEAGGEAVEVVSGSHTPDQYRLFAEFAKQYGLLSSAGSDYHGPAHNYFDMGRLPPLPAGCEPVWEHFEF</sequence>
<dbReference type="InterPro" id="IPR004013">
    <property type="entry name" value="PHP_dom"/>
</dbReference>
<dbReference type="EMBL" id="AP022853">
    <property type="protein sequence ID" value="BCB27884.1"/>
    <property type="molecule type" value="Genomic_DNA"/>
</dbReference>
<dbReference type="Gene3D" id="1.10.150.650">
    <property type="match status" value="1"/>
</dbReference>